<evidence type="ECO:0000313" key="3">
    <source>
        <dbReference type="Proteomes" id="UP001575105"/>
    </source>
</evidence>
<name>A0ABV4U4P3_9BACT</name>
<dbReference type="EMBL" id="JBGUBD010000003">
    <property type="protein sequence ID" value="MFA9477779.1"/>
    <property type="molecule type" value="Genomic_DNA"/>
</dbReference>
<comment type="caution">
    <text evidence="2">The sequence shown here is derived from an EMBL/GenBank/DDBJ whole genome shotgun (WGS) entry which is preliminary data.</text>
</comment>
<accession>A0ABV4U4P3</accession>
<keyword evidence="1" id="KW-0472">Membrane</keyword>
<dbReference type="RefSeq" id="WP_425344704.1">
    <property type="nucleotide sequence ID" value="NZ_JBGUBD010000003.1"/>
</dbReference>
<feature type="transmembrane region" description="Helical" evidence="1">
    <location>
        <begin position="79"/>
        <end position="104"/>
    </location>
</feature>
<gene>
    <name evidence="2" type="ORF">ACERK3_05665</name>
</gene>
<evidence type="ECO:0000256" key="1">
    <source>
        <dbReference type="SAM" id="Phobius"/>
    </source>
</evidence>
<feature type="transmembrane region" description="Helical" evidence="1">
    <location>
        <begin position="28"/>
        <end position="45"/>
    </location>
</feature>
<keyword evidence="1" id="KW-1133">Transmembrane helix</keyword>
<reference evidence="2 3" key="1">
    <citation type="submission" date="2024-08" db="EMBL/GenBank/DDBJ databases">
        <title>Whole-genome sequencing of halo(alkali)philic microorganisms from hypersaline lakes.</title>
        <authorList>
            <person name="Sorokin D.Y."/>
            <person name="Merkel A.Y."/>
            <person name="Messina E."/>
            <person name="Yakimov M."/>
        </authorList>
    </citation>
    <scope>NUCLEOTIDE SEQUENCE [LARGE SCALE GENOMIC DNA]</scope>
    <source>
        <strain evidence="2 3">AB-hyl4</strain>
    </source>
</reference>
<feature type="transmembrane region" description="Helical" evidence="1">
    <location>
        <begin position="124"/>
        <end position="149"/>
    </location>
</feature>
<keyword evidence="3" id="KW-1185">Reference proteome</keyword>
<protein>
    <submittedName>
        <fullName evidence="2">Uncharacterized protein</fullName>
    </submittedName>
</protein>
<evidence type="ECO:0000313" key="2">
    <source>
        <dbReference type="EMBL" id="MFA9477779.1"/>
    </source>
</evidence>
<organism evidence="2 3">
    <name type="scientific">Natronomicrosphaera hydrolytica</name>
    <dbReference type="NCBI Taxonomy" id="3242702"/>
    <lineage>
        <taxon>Bacteria</taxon>
        <taxon>Pseudomonadati</taxon>
        <taxon>Planctomycetota</taxon>
        <taxon>Phycisphaerae</taxon>
        <taxon>Phycisphaerales</taxon>
        <taxon>Phycisphaeraceae</taxon>
        <taxon>Natronomicrosphaera</taxon>
    </lineage>
</organism>
<dbReference type="Proteomes" id="UP001575105">
    <property type="component" value="Unassembled WGS sequence"/>
</dbReference>
<sequence length="192" mass="20885">MEHFQYDHVNAFFTGDLAGHFTDLIERFLINAGVFTFAILAEWILSRLCGLLKVAIFLLTVASLLVPVLVLAELTVTGLLVLTFAELTLAGFPIVSVFLVLVSFENSHQIDRADTQLTTGAFTVLAELLLLLVLFTSLLLVLFGLLLLLAKLCGGAHREASNSKACGRCLQKSWSHGASSLLSLVEEGHKML</sequence>
<keyword evidence="1" id="KW-0812">Transmembrane</keyword>
<proteinExistence type="predicted"/>
<feature type="transmembrane region" description="Helical" evidence="1">
    <location>
        <begin position="51"/>
        <end position="72"/>
    </location>
</feature>